<dbReference type="InterPro" id="IPR013783">
    <property type="entry name" value="Ig-like_fold"/>
</dbReference>
<evidence type="ECO:0000313" key="2">
    <source>
        <dbReference type="Proteomes" id="UP001056635"/>
    </source>
</evidence>
<dbReference type="EMBL" id="CP082904">
    <property type="protein sequence ID" value="UQY44250.1"/>
    <property type="molecule type" value="Genomic_DNA"/>
</dbReference>
<accession>A0ABY4R7M5</accession>
<dbReference type="NCBIfam" id="NF033510">
    <property type="entry name" value="Ca_tandemer"/>
    <property type="match status" value="8"/>
</dbReference>
<proteinExistence type="predicted"/>
<protein>
    <recommendedName>
        <fullName evidence="3">Ig-like domain repeat protein</fullName>
    </recommendedName>
</protein>
<name>A0ABY4R7M5_9GAMM</name>
<dbReference type="Gene3D" id="2.60.40.10">
    <property type="entry name" value="Immunoglobulins"/>
    <property type="match status" value="9"/>
</dbReference>
<organism evidence="1 2">
    <name type="scientific">Mixta hanseatica</name>
    <dbReference type="NCBI Taxonomy" id="2872648"/>
    <lineage>
        <taxon>Bacteria</taxon>
        <taxon>Pseudomonadati</taxon>
        <taxon>Pseudomonadota</taxon>
        <taxon>Gammaproteobacteria</taxon>
        <taxon>Enterobacterales</taxon>
        <taxon>Erwiniaceae</taxon>
        <taxon>Mixta</taxon>
    </lineage>
</organism>
<evidence type="ECO:0000313" key="1">
    <source>
        <dbReference type="EMBL" id="UQY44250.1"/>
    </source>
</evidence>
<reference evidence="1" key="1">
    <citation type="submission" date="2021-09" db="EMBL/GenBank/DDBJ databases">
        <title>First case of bloodstream infection caused by Mixta hanseatica sp. nov., a member of the Erwiniaceae family.</title>
        <authorList>
            <person name="Both A."/>
            <person name="Huang J."/>
            <person name="Wenzel P."/>
            <person name="Aepfelbacher M."/>
            <person name="Rohde H."/>
            <person name="Christner M."/>
            <person name="Hentschke M."/>
        </authorList>
    </citation>
    <scope>NUCLEOTIDE SEQUENCE</scope>
    <source>
        <strain evidence="1">X22927</strain>
    </source>
</reference>
<dbReference type="Proteomes" id="UP001056635">
    <property type="component" value="Chromosome"/>
</dbReference>
<evidence type="ECO:0008006" key="3">
    <source>
        <dbReference type="Google" id="ProtNLM"/>
    </source>
</evidence>
<sequence length="1076" mass="115325">MSKKHYGCGQGGVKTPALTIHPLFDDGFIANMPSAYYAIAALSGTARNVESGNYVQATLNGKTYQGLVDKNGEWSIPLPPSAITSLIHYDPDVSHDLVVSVTNDHGKSTEQTRKVSVLDMSDGREAGIAISPIAGNDEVIGREKMHGQVISGLTERVAEGDMVTITLEGRSWQVPVDANGAWSSVLTPEMLKGLTPGEHTLSVTAPGIYGDSYSGDERTFTVTKEKGTSYAAEISVNGISGDDLLTAVEQQSSLIVSGTTENVASGKEVWVQLGSEIYAATVKNNHWQTEIPASALSALHNGPATLIAWVKDLHETATTVRGFIVGESLTAPYITLDAPYNSFYDGNLEQWAMLTEVFSGNVTNVAAGSYLNITFGELHYQARVDENGEWRLPVAPHDLLSQSGGDIPLVLSITNEQGETTELSKTIYYNGFDIGGEARVIINPISGDNIINAREKQTELVISGDSLNVPGGQTVELRFPEALPGYAFFASVDQNGEWRLSLSPDQLNALPAGWVRVEVTVPGDDQWSNPNSFPLTSERWVTVESGNSTENVASLTIDSLEDYGRLTLDQLNGLTVSGSATNVADGSEVWLQAGDWAWTGEVHQGQWQVTIPADKVPDLATGSAIFEATVRNNANGDSAGDTVLINLDPAVPPDGPYVRLDPIWGDDQITRTDSLAPDYLVTGTFTGNDWSNISVTLNGKSYRAQVTNGSWMAWIPDQDIRALPDGEVPLKVQWGELSDSSTLTLNTDTDAPLFGATLDTVDGQNLITSFEVYDNGMTLSGGVLDASVAPLGTRVDIEFHNKHYQTTLAGDAANPRWSLTIPAEDMRALNSYDSQIVRVTLGEAGQHNVVNARNLEFTEDEGSRAYTPQMLINPLGDNIIDQSEVDSVQVLSGTSLYFWTGQQVVVTLDNLRWETTTDSSGHWKIAIPAGTLAGITDGEHLLQAGIYFNDPDSGEWSIASETSLTFDTGPTLMVASVDSQGNVAPTEQDVYLASSDDETPPFQLADLGLSGGQEALAALLVPSESTDSTALTMSTPALPAATGDLWTAAERTQLDTTLYAAPNPPHLEDLLLHQPV</sequence>
<keyword evidence="2" id="KW-1185">Reference proteome</keyword>
<dbReference type="RefSeq" id="WP_249892873.1">
    <property type="nucleotide sequence ID" value="NZ_CP082904.1"/>
</dbReference>
<gene>
    <name evidence="1" type="ORF">K6958_00610</name>
</gene>